<feature type="transmembrane region" description="Helical" evidence="7">
    <location>
        <begin position="190"/>
        <end position="214"/>
    </location>
</feature>
<keyword evidence="8" id="KW-0732">Signal</keyword>
<accession>A0A3S2PSK1</accession>
<evidence type="ECO:0000256" key="4">
    <source>
        <dbReference type="ARBA" id="ARBA00022989"/>
    </source>
</evidence>
<evidence type="ECO:0000256" key="7">
    <source>
        <dbReference type="SAM" id="Phobius"/>
    </source>
</evidence>
<gene>
    <name evidence="10" type="ORF">OJAV_G00193300</name>
</gene>
<evidence type="ECO:0000256" key="2">
    <source>
        <dbReference type="ARBA" id="ARBA00007242"/>
    </source>
</evidence>
<organism evidence="10 11">
    <name type="scientific">Oryzias javanicus</name>
    <name type="common">Javanese ricefish</name>
    <name type="synonym">Aplocheilus javanicus</name>
    <dbReference type="NCBI Taxonomy" id="123683"/>
    <lineage>
        <taxon>Eukaryota</taxon>
        <taxon>Metazoa</taxon>
        <taxon>Chordata</taxon>
        <taxon>Craniata</taxon>
        <taxon>Vertebrata</taxon>
        <taxon>Euteleostomi</taxon>
        <taxon>Actinopterygii</taxon>
        <taxon>Neopterygii</taxon>
        <taxon>Teleostei</taxon>
        <taxon>Neoteleostei</taxon>
        <taxon>Acanthomorphata</taxon>
        <taxon>Ovalentaria</taxon>
        <taxon>Atherinomorphae</taxon>
        <taxon>Beloniformes</taxon>
        <taxon>Adrianichthyidae</taxon>
        <taxon>Oryziinae</taxon>
        <taxon>Oryzias</taxon>
    </lineage>
</organism>
<evidence type="ECO:0000256" key="6">
    <source>
        <dbReference type="SAM" id="MobiDB-lite"/>
    </source>
</evidence>
<dbReference type="InterPro" id="IPR051753">
    <property type="entry name" value="RA-inducible_GPCR3"/>
</dbReference>
<dbReference type="PANTHER" id="PTHR14511:SF15">
    <property type="entry name" value="G-PROTEIN COUPLED RECEPTOR FAMILY C GROUP 5 MEMBER C"/>
    <property type="match status" value="1"/>
</dbReference>
<feature type="transmembrane region" description="Helical" evidence="7">
    <location>
        <begin position="158"/>
        <end position="178"/>
    </location>
</feature>
<dbReference type="CDD" id="cd15277">
    <property type="entry name" value="7tmC_RAIG3_GPRC5C"/>
    <property type="match status" value="1"/>
</dbReference>
<evidence type="ECO:0000313" key="10">
    <source>
        <dbReference type="EMBL" id="RVE59872.1"/>
    </source>
</evidence>
<feature type="domain" description="G-protein coupled receptors family 3 profile" evidence="9">
    <location>
        <begin position="138"/>
        <end position="297"/>
    </location>
</feature>
<keyword evidence="11" id="KW-1185">Reference proteome</keyword>
<evidence type="ECO:0000256" key="1">
    <source>
        <dbReference type="ARBA" id="ARBA00004141"/>
    </source>
</evidence>
<sequence length="509" mass="55289">MKALIIIILIIIMLHHPGCEGTSSKVERGLACLENRRGGEACGDPGAVRVHPRMAEGSTGSNSTPRGCGPNVDSLYYNLCDLSAAWGIVLEALAAAGIIFSFVLFISLLASMPFIRSSRQRSSVPLHTGFLVCTAGLFCLTFAFIVGKDFATCTSRRFLFGVLFGGCFACLLMQCVRLNILSRRNSGPRAWGLCLGALGLWLVEVVINTEWLIITVVRHPVLTAAGGTDSAAATPCNIANQDFVMALIYVMILILAVVVASLSIMGGKHATWKKEGALVLAASLLSVGIWLAWIVMYVYGNKTTGGPTWDDPTLAIALVSNAWVFIVVYTIPQICCLSSDDEIQQDHEDPHSSDRVGYETILKEQKKNTHNMFVENKAFSMDEPSRGPKFVSPYSGYTGQVRTSVYQPTELALMTKAVGSQAPDQTPEMIIPRATVGSAVNSRGSTPPAHTHASGPGLQRTAQWPAEQLALGWSLASEQRLYRRHLLLRVHSELYCRWMRGGELMLGKL</sequence>
<proteinExistence type="inferred from homology"/>
<evidence type="ECO:0000256" key="3">
    <source>
        <dbReference type="ARBA" id="ARBA00022692"/>
    </source>
</evidence>
<dbReference type="GO" id="GO:0005886">
    <property type="term" value="C:plasma membrane"/>
    <property type="evidence" value="ECO:0007669"/>
    <property type="project" value="TreeGrafter"/>
</dbReference>
<feature type="signal peptide" evidence="8">
    <location>
        <begin position="1"/>
        <end position="21"/>
    </location>
</feature>
<keyword evidence="5 7" id="KW-0472">Membrane</keyword>
<name>A0A3S2PSK1_ORYJA</name>
<feature type="region of interest" description="Disordered" evidence="6">
    <location>
        <begin position="438"/>
        <end position="458"/>
    </location>
</feature>
<comment type="subcellular location">
    <subcellularLocation>
        <location evidence="1">Membrane</location>
        <topology evidence="1">Multi-pass membrane protein</topology>
    </subcellularLocation>
</comment>
<feature type="chain" id="PRO_5018769068" description="G-protein coupled receptors family 3 profile domain-containing protein" evidence="8">
    <location>
        <begin position="22"/>
        <end position="509"/>
    </location>
</feature>
<dbReference type="OrthoDB" id="9880600at2759"/>
<feature type="transmembrane region" description="Helical" evidence="7">
    <location>
        <begin position="84"/>
        <end position="112"/>
    </location>
</feature>
<dbReference type="GO" id="GO:0030295">
    <property type="term" value="F:protein kinase activator activity"/>
    <property type="evidence" value="ECO:0007669"/>
    <property type="project" value="TreeGrafter"/>
</dbReference>
<dbReference type="Pfam" id="PF00003">
    <property type="entry name" value="7tm_3"/>
    <property type="match status" value="1"/>
</dbReference>
<keyword evidence="3 7" id="KW-0812">Transmembrane</keyword>
<evidence type="ECO:0000256" key="8">
    <source>
        <dbReference type="SAM" id="SignalP"/>
    </source>
</evidence>
<reference evidence="10 11" key="2">
    <citation type="submission" date="2019-01" db="EMBL/GenBank/DDBJ databases">
        <title>A chromosome length genome reference of the Java medaka (oryzias javanicus).</title>
        <authorList>
            <person name="Herpin A."/>
            <person name="Takehana Y."/>
            <person name="Naruse K."/>
            <person name="Ansai S."/>
            <person name="Kawaguchi M."/>
        </authorList>
    </citation>
    <scope>NUCLEOTIDE SEQUENCE [LARGE SCALE GENOMIC DNA]</scope>
    <source>
        <strain evidence="10">RS831</strain>
        <tissue evidence="10">Whole body</tissue>
    </source>
</reference>
<dbReference type="GO" id="GO:0070062">
    <property type="term" value="C:extracellular exosome"/>
    <property type="evidence" value="ECO:0007669"/>
    <property type="project" value="TreeGrafter"/>
</dbReference>
<dbReference type="GO" id="GO:0004930">
    <property type="term" value="F:G protein-coupled receptor activity"/>
    <property type="evidence" value="ECO:0007669"/>
    <property type="project" value="InterPro"/>
</dbReference>
<protein>
    <recommendedName>
        <fullName evidence="9">G-protein coupled receptors family 3 profile domain-containing protein</fullName>
    </recommendedName>
</protein>
<dbReference type="InterPro" id="IPR017978">
    <property type="entry name" value="GPCR_3_C"/>
</dbReference>
<dbReference type="AlphaFoldDB" id="A0A3S2PSK1"/>
<feature type="transmembrane region" description="Helical" evidence="7">
    <location>
        <begin position="277"/>
        <end position="300"/>
    </location>
</feature>
<feature type="transmembrane region" description="Helical" evidence="7">
    <location>
        <begin position="124"/>
        <end position="146"/>
    </location>
</feature>
<feature type="transmembrane region" description="Helical" evidence="7">
    <location>
        <begin position="243"/>
        <end position="265"/>
    </location>
</feature>
<evidence type="ECO:0000256" key="5">
    <source>
        <dbReference type="ARBA" id="ARBA00023136"/>
    </source>
</evidence>
<dbReference type="GO" id="GO:0043235">
    <property type="term" value="C:receptor complex"/>
    <property type="evidence" value="ECO:0007669"/>
    <property type="project" value="TreeGrafter"/>
</dbReference>
<evidence type="ECO:0000313" key="11">
    <source>
        <dbReference type="Proteomes" id="UP000283210"/>
    </source>
</evidence>
<comment type="similarity">
    <text evidence="2">Belongs to the G-protein coupled receptor 3 family.</text>
</comment>
<keyword evidence="4 7" id="KW-1133">Transmembrane helix</keyword>
<evidence type="ECO:0000259" key="9">
    <source>
        <dbReference type="PROSITE" id="PS50259"/>
    </source>
</evidence>
<dbReference type="PROSITE" id="PS50259">
    <property type="entry name" value="G_PROTEIN_RECEP_F3_4"/>
    <property type="match status" value="1"/>
</dbReference>
<reference evidence="10 11" key="1">
    <citation type="submission" date="2018-11" db="EMBL/GenBank/DDBJ databases">
        <authorList>
            <person name="Lopez-Roques C."/>
            <person name="Donnadieu C."/>
            <person name="Bouchez O."/>
            <person name="Klopp C."/>
            <person name="Cabau C."/>
            <person name="Zahm M."/>
        </authorList>
    </citation>
    <scope>NUCLEOTIDE SEQUENCE [LARGE SCALE GENOMIC DNA]</scope>
    <source>
        <strain evidence="10">RS831</strain>
        <tissue evidence="10">Whole body</tissue>
    </source>
</reference>
<dbReference type="PANTHER" id="PTHR14511">
    <property type="entry name" value="G PROTEIN COUPLED RECEPTOR, CLASS C, GROUP 5"/>
    <property type="match status" value="1"/>
</dbReference>
<dbReference type="Proteomes" id="UP000283210">
    <property type="component" value="Chromosome 19"/>
</dbReference>
<dbReference type="EMBL" id="CM012455">
    <property type="protein sequence ID" value="RVE59872.1"/>
    <property type="molecule type" value="Genomic_DNA"/>
</dbReference>
<feature type="transmembrane region" description="Helical" evidence="7">
    <location>
        <begin position="312"/>
        <end position="331"/>
    </location>
</feature>